<organism evidence="2 3">
    <name type="scientific">Romboutsia faecis</name>
    <dbReference type="NCBI Taxonomy" id="2764597"/>
    <lineage>
        <taxon>Bacteria</taxon>
        <taxon>Bacillati</taxon>
        <taxon>Bacillota</taxon>
        <taxon>Clostridia</taxon>
        <taxon>Peptostreptococcales</taxon>
        <taxon>Peptostreptococcaceae</taxon>
        <taxon>Romboutsia</taxon>
    </lineage>
</organism>
<evidence type="ECO:0000313" key="3">
    <source>
        <dbReference type="Proteomes" id="UP000609849"/>
    </source>
</evidence>
<feature type="transmembrane region" description="Helical" evidence="1">
    <location>
        <begin position="119"/>
        <end position="141"/>
    </location>
</feature>
<protein>
    <submittedName>
        <fullName evidence="2">YhfC family intramembrane metalloprotease</fullName>
    </submittedName>
</protein>
<keyword evidence="1" id="KW-0812">Transmembrane</keyword>
<dbReference type="RefSeq" id="WP_153972573.1">
    <property type="nucleotide sequence ID" value="NZ_JACRWE010000008.1"/>
</dbReference>
<keyword evidence="1" id="KW-0472">Membrane</keyword>
<dbReference type="GO" id="GO:0008237">
    <property type="term" value="F:metallopeptidase activity"/>
    <property type="evidence" value="ECO:0007669"/>
    <property type="project" value="UniProtKB-KW"/>
</dbReference>
<keyword evidence="1" id="KW-1133">Transmembrane helix</keyword>
<keyword evidence="2" id="KW-0645">Protease</keyword>
<evidence type="ECO:0000256" key="1">
    <source>
        <dbReference type="SAM" id="Phobius"/>
    </source>
</evidence>
<accession>A0ABR7JSJ6</accession>
<name>A0ABR7JSJ6_9FIRM</name>
<sequence length="265" mass="29828">MIENSVIMGLAFSVLSALVLPLGIFVYCIFSKKKILKPFIIGALVFFISQIVLRIPIISYILPNQIWYIKLSTNPYLYGIFLGLTAGIFEEVGRYIGFKYLLKKKHRYIDGISFGLGHWGVEALLIVGVNAALFLGGIIAIKSGVDYNSSNLLNIIFNQSASITTVNAFAMGLERMFTMSIHVALSMIVLYGVKSKQIKYLFIAILLHGIVDAGVVILPQIFNLNIVGMEIYVFIWSLLFLYFILKIKDLYKNIDDLKYESQIKD</sequence>
<feature type="transmembrane region" description="Helical" evidence="1">
    <location>
        <begin position="75"/>
        <end position="98"/>
    </location>
</feature>
<evidence type="ECO:0000313" key="2">
    <source>
        <dbReference type="EMBL" id="MBC5997885.1"/>
    </source>
</evidence>
<dbReference type="InterPro" id="IPR011397">
    <property type="entry name" value="YhfC"/>
</dbReference>
<feature type="transmembrane region" description="Helical" evidence="1">
    <location>
        <begin position="39"/>
        <end position="63"/>
    </location>
</feature>
<feature type="transmembrane region" description="Helical" evidence="1">
    <location>
        <begin position="224"/>
        <end position="245"/>
    </location>
</feature>
<gene>
    <name evidence="2" type="ORF">H8923_14070</name>
</gene>
<keyword evidence="2" id="KW-0378">Hydrolase</keyword>
<keyword evidence="3" id="KW-1185">Reference proteome</keyword>
<dbReference type="PIRSF" id="PIRSF033101">
    <property type="entry name" value="UCP033101"/>
    <property type="match status" value="1"/>
</dbReference>
<feature type="transmembrane region" description="Helical" evidence="1">
    <location>
        <begin position="200"/>
        <end position="218"/>
    </location>
</feature>
<proteinExistence type="predicted"/>
<keyword evidence="2" id="KW-0482">Metalloprotease</keyword>
<dbReference type="EMBL" id="JACRWE010000008">
    <property type="protein sequence ID" value="MBC5997885.1"/>
    <property type="molecule type" value="Genomic_DNA"/>
</dbReference>
<comment type="caution">
    <text evidence="2">The sequence shown here is derived from an EMBL/GenBank/DDBJ whole genome shotgun (WGS) entry which is preliminary data.</text>
</comment>
<feature type="transmembrane region" description="Helical" evidence="1">
    <location>
        <begin position="6"/>
        <end position="30"/>
    </location>
</feature>
<reference evidence="2 3" key="1">
    <citation type="submission" date="2020-08" db="EMBL/GenBank/DDBJ databases">
        <authorList>
            <person name="Liu C."/>
            <person name="Sun Q."/>
        </authorList>
    </citation>
    <scope>NUCLEOTIDE SEQUENCE [LARGE SCALE GENOMIC DNA]</scope>
    <source>
        <strain evidence="2 3">NSJ-18</strain>
    </source>
</reference>
<dbReference type="Proteomes" id="UP000609849">
    <property type="component" value="Unassembled WGS sequence"/>
</dbReference>
<feature type="transmembrane region" description="Helical" evidence="1">
    <location>
        <begin position="176"/>
        <end position="193"/>
    </location>
</feature>
<dbReference type="Pfam" id="PF10086">
    <property type="entry name" value="YhfC"/>
    <property type="match status" value="1"/>
</dbReference>